<dbReference type="Proteomes" id="UP000282084">
    <property type="component" value="Unassembled WGS sequence"/>
</dbReference>
<name>A0A495W5K9_9PSEU</name>
<feature type="domain" description="HTH tetR-type" evidence="5">
    <location>
        <begin position="6"/>
        <end position="66"/>
    </location>
</feature>
<dbReference type="InterPro" id="IPR009057">
    <property type="entry name" value="Homeodomain-like_sf"/>
</dbReference>
<dbReference type="SUPFAM" id="SSF46689">
    <property type="entry name" value="Homeodomain-like"/>
    <property type="match status" value="1"/>
</dbReference>
<keyword evidence="3" id="KW-0804">Transcription</keyword>
<evidence type="ECO:0000313" key="7">
    <source>
        <dbReference type="Proteomes" id="UP000282084"/>
    </source>
</evidence>
<keyword evidence="7" id="KW-1185">Reference proteome</keyword>
<dbReference type="InterPro" id="IPR036271">
    <property type="entry name" value="Tet_transcr_reg_TetR-rel_C_sf"/>
</dbReference>
<sequence length="192" mass="20962">MGRPRGFDDAAVVAAAMEMFWSKGYEATSTEDLCACTGLGRSSLYNAYGSKHGLYERVLRRYAEVDLGCRRQVLEGPGPVKDRLRAFLLAVIDDDLADPDRRGCLAVNAAVDAGGTDERVAEEVRRQFGRLEVLVCHLIAAGQRSGELSGDVEPLVSARFLLSAYYGLRVLSKVTHDRRALEDVVDGALARL</sequence>
<dbReference type="RefSeq" id="WP_121008235.1">
    <property type="nucleotide sequence ID" value="NZ_RBXO01000001.1"/>
</dbReference>
<dbReference type="Pfam" id="PF00440">
    <property type="entry name" value="TetR_N"/>
    <property type="match status" value="1"/>
</dbReference>
<dbReference type="EMBL" id="RBXO01000001">
    <property type="protein sequence ID" value="RKT56719.1"/>
    <property type="molecule type" value="Genomic_DNA"/>
</dbReference>
<dbReference type="SUPFAM" id="SSF48498">
    <property type="entry name" value="Tetracyclin repressor-like, C-terminal domain"/>
    <property type="match status" value="1"/>
</dbReference>
<dbReference type="PROSITE" id="PS50977">
    <property type="entry name" value="HTH_TETR_2"/>
    <property type="match status" value="1"/>
</dbReference>
<dbReference type="InterPro" id="IPR011075">
    <property type="entry name" value="TetR_C"/>
</dbReference>
<evidence type="ECO:0000256" key="3">
    <source>
        <dbReference type="ARBA" id="ARBA00023163"/>
    </source>
</evidence>
<dbReference type="OrthoDB" id="9805134at2"/>
<dbReference type="Pfam" id="PF16925">
    <property type="entry name" value="TetR_C_13"/>
    <property type="match status" value="1"/>
</dbReference>
<evidence type="ECO:0000256" key="2">
    <source>
        <dbReference type="ARBA" id="ARBA00023125"/>
    </source>
</evidence>
<dbReference type="InterPro" id="IPR001647">
    <property type="entry name" value="HTH_TetR"/>
</dbReference>
<dbReference type="Gene3D" id="1.10.357.10">
    <property type="entry name" value="Tetracycline Repressor, domain 2"/>
    <property type="match status" value="1"/>
</dbReference>
<protein>
    <submittedName>
        <fullName evidence="6">TetR family transcriptional regulator</fullName>
    </submittedName>
</protein>
<dbReference type="Gene3D" id="1.10.10.60">
    <property type="entry name" value="Homeodomain-like"/>
    <property type="match status" value="1"/>
</dbReference>
<reference evidence="6 7" key="1">
    <citation type="submission" date="2018-10" db="EMBL/GenBank/DDBJ databases">
        <title>Sequencing the genomes of 1000 actinobacteria strains.</title>
        <authorList>
            <person name="Klenk H.-P."/>
        </authorList>
    </citation>
    <scope>NUCLEOTIDE SEQUENCE [LARGE SCALE GENOMIC DNA]</scope>
    <source>
        <strain evidence="6 7">DSM 43800</strain>
    </source>
</reference>
<comment type="caution">
    <text evidence="6">The sequence shown here is derived from an EMBL/GenBank/DDBJ whole genome shotgun (WGS) entry which is preliminary data.</text>
</comment>
<accession>A0A495W5K9</accession>
<evidence type="ECO:0000256" key="4">
    <source>
        <dbReference type="PROSITE-ProRule" id="PRU00335"/>
    </source>
</evidence>
<evidence type="ECO:0000256" key="1">
    <source>
        <dbReference type="ARBA" id="ARBA00023015"/>
    </source>
</evidence>
<feature type="DNA-binding region" description="H-T-H motif" evidence="4">
    <location>
        <begin position="29"/>
        <end position="48"/>
    </location>
</feature>
<keyword evidence="1" id="KW-0805">Transcription regulation</keyword>
<dbReference type="PANTHER" id="PTHR47506:SF1">
    <property type="entry name" value="HTH-TYPE TRANSCRIPTIONAL REGULATOR YJDC"/>
    <property type="match status" value="1"/>
</dbReference>
<proteinExistence type="predicted"/>
<evidence type="ECO:0000313" key="6">
    <source>
        <dbReference type="EMBL" id="RKT56719.1"/>
    </source>
</evidence>
<dbReference type="PANTHER" id="PTHR47506">
    <property type="entry name" value="TRANSCRIPTIONAL REGULATORY PROTEIN"/>
    <property type="match status" value="1"/>
</dbReference>
<dbReference type="GO" id="GO:0003677">
    <property type="term" value="F:DNA binding"/>
    <property type="evidence" value="ECO:0007669"/>
    <property type="project" value="UniProtKB-UniRule"/>
</dbReference>
<dbReference type="PRINTS" id="PR00455">
    <property type="entry name" value="HTHTETR"/>
</dbReference>
<gene>
    <name evidence="6" type="ORF">C8E97_5429</name>
</gene>
<organism evidence="6 7">
    <name type="scientific">Saccharothrix australiensis</name>
    <dbReference type="NCBI Taxonomy" id="2072"/>
    <lineage>
        <taxon>Bacteria</taxon>
        <taxon>Bacillati</taxon>
        <taxon>Actinomycetota</taxon>
        <taxon>Actinomycetes</taxon>
        <taxon>Pseudonocardiales</taxon>
        <taxon>Pseudonocardiaceae</taxon>
        <taxon>Saccharothrix</taxon>
    </lineage>
</organism>
<dbReference type="AlphaFoldDB" id="A0A495W5K9"/>
<keyword evidence="2 4" id="KW-0238">DNA-binding</keyword>
<evidence type="ECO:0000259" key="5">
    <source>
        <dbReference type="PROSITE" id="PS50977"/>
    </source>
</evidence>